<keyword evidence="2" id="KW-1185">Reference proteome</keyword>
<reference evidence="1" key="1">
    <citation type="submission" date="2024-09" db="EMBL/GenBank/DDBJ databases">
        <title>Black Yeasts Isolated from many extreme environments.</title>
        <authorList>
            <person name="Coleine C."/>
            <person name="Stajich J.E."/>
            <person name="Selbmann L."/>
        </authorList>
    </citation>
    <scope>NUCLEOTIDE SEQUENCE</scope>
    <source>
        <strain evidence="1">CCFEE 5737</strain>
    </source>
</reference>
<comment type="caution">
    <text evidence="1">The sequence shown here is derived from an EMBL/GenBank/DDBJ whole genome shotgun (WGS) entry which is preliminary data.</text>
</comment>
<name>A0ACC3CVS4_9PEZI</name>
<sequence length="241" mass="27247">MPYKFTGAAASHNFNDAPQAITATRARLDWASKQLPFVGEDHIEFNEVLALGYFENQAINYHDDGEQGLGPTIATLSLGYPAKMSLRLKDKHYRGVSKSGEYTDEPPIPGCQHYEARRGAHTELDGLSSAERKTKKKELVDRLQLGKKHADVKDSQRKHAPDAISFKLCHGDIVVMHGEGVQKYYEHEVIPEGTLRFALTCRYIAPEHLKEHERPSYEVKPMTEEEKYDGSKLPQVEDLEI</sequence>
<dbReference type="EMBL" id="JAWDJW010011001">
    <property type="protein sequence ID" value="KAK3045121.1"/>
    <property type="molecule type" value="Genomic_DNA"/>
</dbReference>
<evidence type="ECO:0000313" key="2">
    <source>
        <dbReference type="Proteomes" id="UP001186974"/>
    </source>
</evidence>
<proteinExistence type="predicted"/>
<organism evidence="1 2">
    <name type="scientific">Coniosporium uncinatum</name>
    <dbReference type="NCBI Taxonomy" id="93489"/>
    <lineage>
        <taxon>Eukaryota</taxon>
        <taxon>Fungi</taxon>
        <taxon>Dikarya</taxon>
        <taxon>Ascomycota</taxon>
        <taxon>Pezizomycotina</taxon>
        <taxon>Dothideomycetes</taxon>
        <taxon>Dothideomycetes incertae sedis</taxon>
        <taxon>Coniosporium</taxon>
    </lineage>
</organism>
<evidence type="ECO:0000313" key="1">
    <source>
        <dbReference type="EMBL" id="KAK3045121.1"/>
    </source>
</evidence>
<dbReference type="Proteomes" id="UP001186974">
    <property type="component" value="Unassembled WGS sequence"/>
</dbReference>
<feature type="non-terminal residue" evidence="1">
    <location>
        <position position="241"/>
    </location>
</feature>
<accession>A0ACC3CVS4</accession>
<protein>
    <submittedName>
        <fullName evidence="1">Uncharacterized protein</fullName>
    </submittedName>
</protein>
<gene>
    <name evidence="1" type="ORF">LTS18_014523</name>
</gene>